<dbReference type="PANTHER" id="PTHR30055:SF234">
    <property type="entry name" value="HTH-TYPE TRANSCRIPTIONAL REGULATOR BETI"/>
    <property type="match status" value="1"/>
</dbReference>
<evidence type="ECO:0000256" key="3">
    <source>
        <dbReference type="ARBA" id="ARBA00023163"/>
    </source>
</evidence>
<reference evidence="7" key="1">
    <citation type="journal article" date="2019" name="Int. J. Syst. Evol. Microbiol.">
        <title>The Global Catalogue of Microorganisms (GCM) 10K type strain sequencing project: providing services to taxonomists for standard genome sequencing and annotation.</title>
        <authorList>
            <consortium name="The Broad Institute Genomics Platform"/>
            <consortium name="The Broad Institute Genome Sequencing Center for Infectious Disease"/>
            <person name="Wu L."/>
            <person name="Ma J."/>
        </authorList>
    </citation>
    <scope>NUCLEOTIDE SEQUENCE [LARGE SCALE GENOMIC DNA]</scope>
    <source>
        <strain evidence="7">CCUG 53903</strain>
    </source>
</reference>
<evidence type="ECO:0000259" key="5">
    <source>
        <dbReference type="PROSITE" id="PS50977"/>
    </source>
</evidence>
<evidence type="ECO:0000256" key="1">
    <source>
        <dbReference type="ARBA" id="ARBA00023015"/>
    </source>
</evidence>
<dbReference type="InterPro" id="IPR036271">
    <property type="entry name" value="Tet_transcr_reg_TetR-rel_C_sf"/>
</dbReference>
<proteinExistence type="predicted"/>
<dbReference type="SUPFAM" id="SSF48498">
    <property type="entry name" value="Tetracyclin repressor-like, C-terminal domain"/>
    <property type="match status" value="1"/>
</dbReference>
<evidence type="ECO:0000313" key="6">
    <source>
        <dbReference type="EMBL" id="MFC5826999.1"/>
    </source>
</evidence>
<gene>
    <name evidence="6" type="ORF">ACFPZ3_24265</name>
</gene>
<dbReference type="InterPro" id="IPR049445">
    <property type="entry name" value="TetR_SbtR-like_C"/>
</dbReference>
<name>A0ABW1CML1_9ACTN</name>
<dbReference type="InterPro" id="IPR001647">
    <property type="entry name" value="HTH_TetR"/>
</dbReference>
<feature type="DNA-binding region" description="H-T-H motif" evidence="4">
    <location>
        <begin position="30"/>
        <end position="49"/>
    </location>
</feature>
<dbReference type="PANTHER" id="PTHR30055">
    <property type="entry name" value="HTH-TYPE TRANSCRIPTIONAL REGULATOR RUTR"/>
    <property type="match status" value="1"/>
</dbReference>
<dbReference type="Pfam" id="PF00440">
    <property type="entry name" value="TetR_N"/>
    <property type="match status" value="1"/>
</dbReference>
<dbReference type="Gene3D" id="1.10.357.10">
    <property type="entry name" value="Tetracycline Repressor, domain 2"/>
    <property type="match status" value="1"/>
</dbReference>
<dbReference type="Proteomes" id="UP001596058">
    <property type="component" value="Unassembled WGS sequence"/>
</dbReference>
<keyword evidence="3" id="KW-0804">Transcription</keyword>
<sequence length="188" mass="20544">MGGLRSDAEQNRVRILEVAREALAVSGDATLKSIATKAGVGQGTLYRHFPTREALVLAVYRQDVSELVDAAPALLAEHEPWEALWLWLERLGAFGRIKHGVAGVLQAATRADLAGEHYGPVVEAIERLLGACKGAGLMRQDVAAGELLLLVSFLWRGDREPGWEDRSRHLLEIVMDGLRPPRVPSSRP</sequence>
<evidence type="ECO:0000313" key="7">
    <source>
        <dbReference type="Proteomes" id="UP001596058"/>
    </source>
</evidence>
<organism evidence="6 7">
    <name type="scientific">Nonomuraea insulae</name>
    <dbReference type="NCBI Taxonomy" id="1616787"/>
    <lineage>
        <taxon>Bacteria</taxon>
        <taxon>Bacillati</taxon>
        <taxon>Actinomycetota</taxon>
        <taxon>Actinomycetes</taxon>
        <taxon>Streptosporangiales</taxon>
        <taxon>Streptosporangiaceae</taxon>
        <taxon>Nonomuraea</taxon>
    </lineage>
</organism>
<dbReference type="EMBL" id="JBHSPA010000027">
    <property type="protein sequence ID" value="MFC5826999.1"/>
    <property type="molecule type" value="Genomic_DNA"/>
</dbReference>
<dbReference type="Pfam" id="PF21597">
    <property type="entry name" value="TetR_C_43"/>
    <property type="match status" value="1"/>
</dbReference>
<accession>A0ABW1CML1</accession>
<dbReference type="PROSITE" id="PS50977">
    <property type="entry name" value="HTH_TETR_2"/>
    <property type="match status" value="1"/>
</dbReference>
<protein>
    <submittedName>
        <fullName evidence="6">TetR/AcrR family transcriptional regulator</fullName>
    </submittedName>
</protein>
<keyword evidence="7" id="KW-1185">Reference proteome</keyword>
<dbReference type="SUPFAM" id="SSF46689">
    <property type="entry name" value="Homeodomain-like"/>
    <property type="match status" value="1"/>
</dbReference>
<dbReference type="InterPro" id="IPR009057">
    <property type="entry name" value="Homeodomain-like_sf"/>
</dbReference>
<evidence type="ECO:0000256" key="2">
    <source>
        <dbReference type="ARBA" id="ARBA00023125"/>
    </source>
</evidence>
<feature type="domain" description="HTH tetR-type" evidence="5">
    <location>
        <begin position="9"/>
        <end position="67"/>
    </location>
</feature>
<dbReference type="InterPro" id="IPR050109">
    <property type="entry name" value="HTH-type_TetR-like_transc_reg"/>
</dbReference>
<keyword evidence="2 4" id="KW-0238">DNA-binding</keyword>
<evidence type="ECO:0000256" key="4">
    <source>
        <dbReference type="PROSITE-ProRule" id="PRU00335"/>
    </source>
</evidence>
<dbReference type="RefSeq" id="WP_379516501.1">
    <property type="nucleotide sequence ID" value="NZ_JBHSPA010000027.1"/>
</dbReference>
<comment type="caution">
    <text evidence="6">The sequence shown here is derived from an EMBL/GenBank/DDBJ whole genome shotgun (WGS) entry which is preliminary data.</text>
</comment>
<keyword evidence="1" id="KW-0805">Transcription regulation</keyword>